<proteinExistence type="predicted"/>
<keyword evidence="1" id="KW-0808">Transferase</keyword>
<evidence type="ECO:0000313" key="2">
    <source>
        <dbReference type="Proteomes" id="UP000594014"/>
    </source>
</evidence>
<reference evidence="1" key="1">
    <citation type="submission" date="2019-08" db="EMBL/GenBank/DDBJ databases">
        <title>Genome sequence of Clostridiales bacterium MT110.</title>
        <authorList>
            <person name="Cao J."/>
        </authorList>
    </citation>
    <scope>NUCLEOTIDE SEQUENCE</scope>
    <source>
        <strain evidence="1">MT110</strain>
    </source>
</reference>
<name>A0ACD1A9Z3_9FIRM</name>
<protein>
    <submittedName>
        <fullName evidence="1">Thiamine diphosphokinase</fullName>
        <ecNumber evidence="1">2.7.6.2</ecNumber>
    </submittedName>
</protein>
<dbReference type="Proteomes" id="UP000594014">
    <property type="component" value="Chromosome"/>
</dbReference>
<sequence length="215" mass="23653">MNRCVIITAFQSISLPQAFDFCQSDFIICADGGYDHAMQGGIHPHVLIGDFDSLGKEALELQKDFEDSGGRVLRLPAEKDDTDTLYCLKYGIKLGFEDFFILGGLGGRLDHTIANLQTMSYAIDRQKKIWFLDGKNKATLRNPGELMIPKEDGMKLSLFSFGDSCQGVSIKGVKYPLDSCRLENSFPLGVSNEFAEDSAAISHTAGKLLIVLSQD</sequence>
<dbReference type="EMBL" id="CP042469">
    <property type="protein sequence ID" value="QOX63126.1"/>
    <property type="molecule type" value="Genomic_DNA"/>
</dbReference>
<gene>
    <name evidence="1" type="ORF">FRZ06_07100</name>
</gene>
<keyword evidence="2" id="KW-1185">Reference proteome</keyword>
<dbReference type="EC" id="2.7.6.2" evidence="1"/>
<evidence type="ECO:0000313" key="1">
    <source>
        <dbReference type="EMBL" id="QOX63126.1"/>
    </source>
</evidence>
<organism evidence="1 2">
    <name type="scientific">Anoxybacterium hadale</name>
    <dbReference type="NCBI Taxonomy" id="3408580"/>
    <lineage>
        <taxon>Bacteria</taxon>
        <taxon>Bacillati</taxon>
        <taxon>Bacillota</taxon>
        <taxon>Clostridia</taxon>
        <taxon>Peptostreptococcales</taxon>
        <taxon>Anaerovoracaceae</taxon>
        <taxon>Anoxybacterium</taxon>
    </lineage>
</organism>
<accession>A0ACD1A9Z3</accession>